<feature type="compositionally biased region" description="Low complexity" evidence="6">
    <location>
        <begin position="774"/>
        <end position="794"/>
    </location>
</feature>
<evidence type="ECO:0000256" key="1">
    <source>
        <dbReference type="ARBA" id="ARBA00022723"/>
    </source>
</evidence>
<organism evidence="9 10">
    <name type="scientific">Arthroderma benhamiae (strain ATCC MYA-4681 / CBS 112371)</name>
    <name type="common">Trichophyton mentagrophytes</name>
    <dbReference type="NCBI Taxonomy" id="663331"/>
    <lineage>
        <taxon>Eukaryota</taxon>
        <taxon>Fungi</taxon>
        <taxon>Dikarya</taxon>
        <taxon>Ascomycota</taxon>
        <taxon>Pezizomycotina</taxon>
        <taxon>Eurotiomycetes</taxon>
        <taxon>Eurotiomycetidae</taxon>
        <taxon>Onygenales</taxon>
        <taxon>Arthrodermataceae</taxon>
        <taxon>Trichophyton</taxon>
    </lineage>
</organism>
<evidence type="ECO:0000259" key="8">
    <source>
        <dbReference type="PROSITE" id="PS50828"/>
    </source>
</evidence>
<dbReference type="GO" id="GO:0003723">
    <property type="term" value="F:RNA binding"/>
    <property type="evidence" value="ECO:0007669"/>
    <property type="project" value="InterPro"/>
</dbReference>
<feature type="region of interest" description="Disordered" evidence="6">
    <location>
        <begin position="60"/>
        <end position="139"/>
    </location>
</feature>
<protein>
    <recommendedName>
        <fullName evidence="11">CCCH zinc finger and SMR domain protein</fullName>
    </recommendedName>
</protein>
<accession>D4AVA7</accession>
<feature type="domain" description="C3H1-type" evidence="7">
    <location>
        <begin position="319"/>
        <end position="341"/>
    </location>
</feature>
<dbReference type="OMA" id="RQDAIKH"/>
<feature type="zinc finger region" description="C3H1-type" evidence="5">
    <location>
        <begin position="319"/>
        <end position="341"/>
    </location>
</feature>
<dbReference type="SUPFAM" id="SSF160443">
    <property type="entry name" value="SMR domain-like"/>
    <property type="match status" value="1"/>
</dbReference>
<dbReference type="GO" id="GO:0008270">
    <property type="term" value="F:zinc ion binding"/>
    <property type="evidence" value="ECO:0007669"/>
    <property type="project" value="UniProtKB-KW"/>
</dbReference>
<feature type="zinc finger region" description="C3H1-type" evidence="5">
    <location>
        <begin position="289"/>
        <end position="316"/>
    </location>
</feature>
<feature type="compositionally biased region" description="Low complexity" evidence="6">
    <location>
        <begin position="754"/>
        <end position="764"/>
    </location>
</feature>
<dbReference type="InterPro" id="IPR045124">
    <property type="entry name" value="Su(sable)-like"/>
</dbReference>
<dbReference type="Pfam" id="PF08590">
    <property type="entry name" value="DUF1771"/>
    <property type="match status" value="1"/>
</dbReference>
<evidence type="ECO:0000313" key="9">
    <source>
        <dbReference type="EMBL" id="EFE33029.1"/>
    </source>
</evidence>
<evidence type="ECO:0000256" key="4">
    <source>
        <dbReference type="ARBA" id="ARBA00022833"/>
    </source>
</evidence>
<dbReference type="STRING" id="663331.D4AVA7"/>
<dbReference type="SUPFAM" id="SSF90229">
    <property type="entry name" value="CCCH zinc finger"/>
    <property type="match status" value="1"/>
</dbReference>
<dbReference type="Pfam" id="PF18345">
    <property type="entry name" value="zf_CCCH_4"/>
    <property type="match status" value="1"/>
</dbReference>
<dbReference type="RefSeq" id="XP_003013669.1">
    <property type="nucleotide sequence ID" value="XM_003013623.1"/>
</dbReference>
<dbReference type="GeneID" id="9520110"/>
<keyword evidence="1 5" id="KW-0479">Metal-binding</keyword>
<dbReference type="Pfam" id="PF14608">
    <property type="entry name" value="zf-CCCH_2"/>
    <property type="match status" value="1"/>
</dbReference>
<dbReference type="KEGG" id="abe:ARB_00116"/>
<dbReference type="InterPro" id="IPR013899">
    <property type="entry name" value="DUF1771"/>
</dbReference>
<dbReference type="InterPro" id="IPR036063">
    <property type="entry name" value="Smr_dom_sf"/>
</dbReference>
<evidence type="ECO:0000256" key="2">
    <source>
        <dbReference type="ARBA" id="ARBA00022737"/>
    </source>
</evidence>
<dbReference type="PANTHER" id="PTHR13119:SF12">
    <property type="entry name" value="PROTEIN SUPPRESSOR OF SABLE"/>
    <property type="match status" value="1"/>
</dbReference>
<evidence type="ECO:0000256" key="3">
    <source>
        <dbReference type="ARBA" id="ARBA00022771"/>
    </source>
</evidence>
<dbReference type="GO" id="GO:0005634">
    <property type="term" value="C:nucleus"/>
    <property type="evidence" value="ECO:0007669"/>
    <property type="project" value="TreeGrafter"/>
</dbReference>
<feature type="region of interest" description="Disordered" evidence="6">
    <location>
        <begin position="237"/>
        <end position="266"/>
    </location>
</feature>
<sequence>MVSEETYKLCLHILNNEDDNEEEKAEKLEAFLRDQSSLAGSALENAVLDVLWRHRSSSMADASQPPVRHTVIRRSSPAPWQMARSATPLSSPSHTGSSPVAQSGFPVPRGGFPRAPRSLTASPFTSPRPSPRLGKVLPIPHSPNLNTYSFSERGPAPEIYGDLGSDNVDWLVNEDAKSTASSTGLSAAAPEWVAPPDMSPYDILRSVLGERKTNEEIEHALEANGYDLGATIASLTEQDHHSHHSSSNHGHGQHHLETPSLSSSNEGRVLIGKSTAMDPARPVTPSTSARTPVVCKYWLSTGQCLRMDCRFSHDLTSHVCKYWLMGNCLAGDSCPFSHDPSSLIGSMSLGSDNLSVAGYSANNAAAAAAQHQHQHQQQHQQQQQTSLYPLQDNYEAFPPLQPPSTSSSAATTSNSITADQWHHRSQMQFMAGSPQMRPGSSSSIKNKNMLNPSATRSHSRPGSKHQSREQPATSAPAVDDPEAFPTLQALNSRPGKKHHGKRGTQHREVTKARDASGTSLADAVRMSPSAKKGAQKGARSSASGTTREISAEAQAIPSPKHIPWLETGVEWTQPYLKYRVDAITHGNVRNKFLQSAAQAWNRNDARAAKALSLRGQAENDAMRRCHREAARLLFEEGRKRIADNDDEFYVDLHGLVPTEAIAYLDNILKESSQLREHFLYVITGSGHHSKNGKDKVGKAVKGWLTEHSYVFRDFSVPGERGGFVAFVIGINPTATANSGRDSPSPTSPAISKAQSQTQSQSQSTDKPTGEISKAVAAAAAAAAAAASAATTDATPARDDTGDEDGSVTAAEASSSSPEPGPVLKMGKIQLLKRDGAATKA</sequence>
<name>D4AVA7_ARTBC</name>
<feature type="compositionally biased region" description="Low complexity" evidence="6">
    <location>
        <begin position="404"/>
        <end position="415"/>
    </location>
</feature>
<dbReference type="SMART" id="SM01162">
    <property type="entry name" value="DUF1771"/>
    <property type="match status" value="1"/>
</dbReference>
<dbReference type="PANTHER" id="PTHR13119">
    <property type="entry name" value="ZINC FINGER CCCH DOMAIN-CONTAINING PROTEI"/>
    <property type="match status" value="1"/>
</dbReference>
<dbReference type="Gene3D" id="3.30.1370.110">
    <property type="match status" value="1"/>
</dbReference>
<feature type="domain" description="C3H1-type" evidence="7">
    <location>
        <begin position="289"/>
        <end position="316"/>
    </location>
</feature>
<feature type="compositionally biased region" description="Basic and acidic residues" evidence="6">
    <location>
        <begin position="831"/>
        <end position="840"/>
    </location>
</feature>
<feature type="domain" description="Smr" evidence="8">
    <location>
        <begin position="650"/>
        <end position="731"/>
    </location>
</feature>
<feature type="compositionally biased region" description="Polar residues" evidence="6">
    <location>
        <begin position="87"/>
        <end position="101"/>
    </location>
</feature>
<dbReference type="EMBL" id="ABSU01000012">
    <property type="protein sequence ID" value="EFE33029.1"/>
    <property type="molecule type" value="Genomic_DNA"/>
</dbReference>
<keyword evidence="10" id="KW-1185">Reference proteome</keyword>
<dbReference type="GO" id="GO:0045892">
    <property type="term" value="P:negative regulation of DNA-templated transcription"/>
    <property type="evidence" value="ECO:0007669"/>
    <property type="project" value="InterPro"/>
</dbReference>
<feature type="compositionally biased region" description="Polar residues" evidence="6">
    <location>
        <begin position="538"/>
        <end position="548"/>
    </location>
</feature>
<dbReference type="OrthoDB" id="3247158at2759"/>
<evidence type="ECO:0000313" key="10">
    <source>
        <dbReference type="Proteomes" id="UP000008866"/>
    </source>
</evidence>
<feature type="region of interest" description="Disordered" evidence="6">
    <location>
        <begin position="734"/>
        <end position="840"/>
    </location>
</feature>
<feature type="compositionally biased region" description="Polar residues" evidence="6">
    <location>
        <begin position="438"/>
        <end position="456"/>
    </location>
</feature>
<dbReference type="InterPro" id="IPR036855">
    <property type="entry name" value="Znf_CCCH_sf"/>
</dbReference>
<keyword evidence="2" id="KW-0677">Repeat</keyword>
<proteinExistence type="predicted"/>
<evidence type="ECO:0008006" key="11">
    <source>
        <dbReference type="Google" id="ProtNLM"/>
    </source>
</evidence>
<reference evidence="10" key="1">
    <citation type="journal article" date="2011" name="Genome Biol.">
        <title>Comparative and functional genomics provide insights into the pathogenicity of dermatophytic fungi.</title>
        <authorList>
            <person name="Burmester A."/>
            <person name="Shelest E."/>
            <person name="Gloeckner G."/>
            <person name="Heddergott C."/>
            <person name="Schindler S."/>
            <person name="Staib P."/>
            <person name="Heidel A."/>
            <person name="Felder M."/>
            <person name="Petzold A."/>
            <person name="Szafranski K."/>
            <person name="Feuermann M."/>
            <person name="Pedruzzi I."/>
            <person name="Priebe S."/>
            <person name="Groth M."/>
            <person name="Winkler R."/>
            <person name="Li W."/>
            <person name="Kniemeyer O."/>
            <person name="Schroeckh V."/>
            <person name="Hertweck C."/>
            <person name="Hube B."/>
            <person name="White T.C."/>
            <person name="Platzer M."/>
            <person name="Guthke R."/>
            <person name="Heitman J."/>
            <person name="Woestemeyer J."/>
            <person name="Zipfel P.F."/>
            <person name="Monod M."/>
            <person name="Brakhage A.A."/>
        </authorList>
    </citation>
    <scope>NUCLEOTIDE SEQUENCE [LARGE SCALE GENOMIC DNA]</scope>
    <source>
        <strain evidence="10">ATCC MYA-4681 / CBS 112371</strain>
    </source>
</reference>
<dbReference type="InterPro" id="IPR002625">
    <property type="entry name" value="Smr_dom"/>
</dbReference>
<feature type="region of interest" description="Disordered" evidence="6">
    <location>
        <begin position="366"/>
        <end position="385"/>
    </location>
</feature>
<evidence type="ECO:0000259" key="7">
    <source>
        <dbReference type="PROSITE" id="PS50103"/>
    </source>
</evidence>
<feature type="compositionally biased region" description="Low complexity" evidence="6">
    <location>
        <begin position="366"/>
        <end position="384"/>
    </location>
</feature>
<dbReference type="Pfam" id="PF01713">
    <property type="entry name" value="Smr"/>
    <property type="match status" value="1"/>
</dbReference>
<dbReference type="Proteomes" id="UP000008866">
    <property type="component" value="Unassembled WGS sequence"/>
</dbReference>
<dbReference type="Gene3D" id="4.10.1000.10">
    <property type="entry name" value="Zinc finger, CCCH-type"/>
    <property type="match status" value="1"/>
</dbReference>
<feature type="compositionally biased region" description="Basic and acidic residues" evidence="6">
    <location>
        <begin position="505"/>
        <end position="514"/>
    </location>
</feature>
<dbReference type="AlphaFoldDB" id="D4AVA7"/>
<dbReference type="PROSITE" id="PS50828">
    <property type="entry name" value="SMR"/>
    <property type="match status" value="1"/>
</dbReference>
<dbReference type="eggNOG" id="KOG2401">
    <property type="taxonomic scope" value="Eukaryota"/>
</dbReference>
<feature type="region of interest" description="Disordered" evidence="6">
    <location>
        <begin position="430"/>
        <end position="555"/>
    </location>
</feature>
<dbReference type="SMART" id="SM00356">
    <property type="entry name" value="ZnF_C3H1"/>
    <property type="match status" value="2"/>
</dbReference>
<keyword evidence="3 5" id="KW-0863">Zinc-finger</keyword>
<comment type="caution">
    <text evidence="9">The sequence shown here is derived from an EMBL/GenBank/DDBJ whole genome shotgun (WGS) entry which is preliminary data.</text>
</comment>
<gene>
    <name evidence="9" type="ORF">ARB_00116</name>
</gene>
<evidence type="ECO:0000256" key="5">
    <source>
        <dbReference type="PROSITE-ProRule" id="PRU00723"/>
    </source>
</evidence>
<feature type="compositionally biased region" description="Basic residues" evidence="6">
    <location>
        <begin position="494"/>
        <end position="504"/>
    </location>
</feature>
<dbReference type="InterPro" id="IPR000571">
    <property type="entry name" value="Znf_CCCH"/>
</dbReference>
<feature type="compositionally biased region" description="Polar residues" evidence="6">
    <location>
        <begin position="734"/>
        <end position="753"/>
    </location>
</feature>
<feature type="region of interest" description="Disordered" evidence="6">
    <location>
        <begin position="393"/>
        <end position="415"/>
    </location>
</feature>
<dbReference type="PROSITE" id="PS50103">
    <property type="entry name" value="ZF_C3H1"/>
    <property type="match status" value="2"/>
</dbReference>
<evidence type="ECO:0000256" key="6">
    <source>
        <dbReference type="SAM" id="MobiDB-lite"/>
    </source>
</evidence>
<keyword evidence="4 5" id="KW-0862">Zinc</keyword>
<dbReference type="HOGENOM" id="CLU_015244_0_0_1"/>